<dbReference type="AlphaFoldDB" id="A0A316JB61"/>
<organism evidence="6 7">
    <name type="scientific">Falsochrobactrum shanghaiense</name>
    <dbReference type="NCBI Taxonomy" id="2201899"/>
    <lineage>
        <taxon>Bacteria</taxon>
        <taxon>Pseudomonadati</taxon>
        <taxon>Pseudomonadota</taxon>
        <taxon>Alphaproteobacteria</taxon>
        <taxon>Hyphomicrobiales</taxon>
        <taxon>Brucellaceae</taxon>
        <taxon>Falsochrobactrum</taxon>
    </lineage>
</organism>
<dbReference type="GO" id="GO:0003700">
    <property type="term" value="F:DNA-binding transcription factor activity"/>
    <property type="evidence" value="ECO:0007669"/>
    <property type="project" value="TreeGrafter"/>
</dbReference>
<keyword evidence="7" id="KW-1185">Reference proteome</keyword>
<reference evidence="6 7" key="1">
    <citation type="submission" date="2018-05" db="EMBL/GenBank/DDBJ databases">
        <title>Comparative genomic sequence analysis between strain HN4 and CCM 8460T (Falsochrobactrum ovis) will provide more evidence to prove that HN4 is a new species of Falsochrobactrum.</title>
        <authorList>
            <person name="Lyu W."/>
            <person name="Sun L."/>
            <person name="Yao L."/>
        </authorList>
    </citation>
    <scope>NUCLEOTIDE SEQUENCE [LARGE SCALE GENOMIC DNA]</scope>
    <source>
        <strain evidence="6 7">HN4</strain>
    </source>
</reference>
<accession>A0A316JB61</accession>
<sequence>MQKMTIPTVTQDPVARVPSSESEKASLSGPEVRIEAVAKRAGVSTITVSRALRKPEIVAEETRARVEEAVRVTGFSLNPHASALRTGRSNMVAVFVSSTASEQFLLAADAFADVIEPLGYEVVVARTSYSYEREIRLTRSLSQIRPAGAFITGMIEQELNRDLFRRLNVPIVESWAYCDTPIDMLVGVSNTDGVASMVQYLAQRGYRRPAFIGRAYGRGLIRHTAFKKECARLGLQTAGDILVPTVRSKEDGRVAFAELLREGKSPDVVFCVNDLLACGALLEATARGLRVPEDIAITGFGNSSLMQELPPGITTVSVDATELGRQAGKMLAARLTGAGPENDRVLMPLTLIQRGSS</sequence>
<dbReference type="InterPro" id="IPR028082">
    <property type="entry name" value="Peripla_BP_I"/>
</dbReference>
<evidence type="ECO:0000256" key="1">
    <source>
        <dbReference type="ARBA" id="ARBA00023015"/>
    </source>
</evidence>
<dbReference type="CDD" id="cd01575">
    <property type="entry name" value="PBP1_GntR"/>
    <property type="match status" value="1"/>
</dbReference>
<dbReference type="Pfam" id="PF13377">
    <property type="entry name" value="Peripla_BP_3"/>
    <property type="match status" value="1"/>
</dbReference>
<dbReference type="SUPFAM" id="SSF53822">
    <property type="entry name" value="Periplasmic binding protein-like I"/>
    <property type="match status" value="1"/>
</dbReference>
<comment type="caution">
    <text evidence="6">The sequence shown here is derived from an EMBL/GenBank/DDBJ whole genome shotgun (WGS) entry which is preliminary data.</text>
</comment>
<dbReference type="InterPro" id="IPR000843">
    <property type="entry name" value="HTH_LacI"/>
</dbReference>
<dbReference type="SMART" id="SM00354">
    <property type="entry name" value="HTH_LACI"/>
    <property type="match status" value="1"/>
</dbReference>
<feature type="compositionally biased region" description="Polar residues" evidence="4">
    <location>
        <begin position="1"/>
        <end position="11"/>
    </location>
</feature>
<evidence type="ECO:0000313" key="7">
    <source>
        <dbReference type="Proteomes" id="UP000245865"/>
    </source>
</evidence>
<evidence type="ECO:0000256" key="2">
    <source>
        <dbReference type="ARBA" id="ARBA00023125"/>
    </source>
</evidence>
<dbReference type="Gene3D" id="1.10.260.40">
    <property type="entry name" value="lambda repressor-like DNA-binding domains"/>
    <property type="match status" value="1"/>
</dbReference>
<evidence type="ECO:0000256" key="3">
    <source>
        <dbReference type="ARBA" id="ARBA00023163"/>
    </source>
</evidence>
<keyword evidence="3" id="KW-0804">Transcription</keyword>
<proteinExistence type="predicted"/>
<dbReference type="Proteomes" id="UP000245865">
    <property type="component" value="Unassembled WGS sequence"/>
</dbReference>
<dbReference type="SUPFAM" id="SSF47413">
    <property type="entry name" value="lambda repressor-like DNA-binding domains"/>
    <property type="match status" value="1"/>
</dbReference>
<keyword evidence="1" id="KW-0805">Transcription regulation</keyword>
<evidence type="ECO:0000313" key="6">
    <source>
        <dbReference type="EMBL" id="PWL18518.1"/>
    </source>
</evidence>
<keyword evidence="2" id="KW-0238">DNA-binding</keyword>
<dbReference type="GO" id="GO:0000976">
    <property type="term" value="F:transcription cis-regulatory region binding"/>
    <property type="evidence" value="ECO:0007669"/>
    <property type="project" value="TreeGrafter"/>
</dbReference>
<feature type="region of interest" description="Disordered" evidence="4">
    <location>
        <begin position="1"/>
        <end position="28"/>
    </location>
</feature>
<dbReference type="PROSITE" id="PS50932">
    <property type="entry name" value="HTH_LACI_2"/>
    <property type="match status" value="1"/>
</dbReference>
<dbReference type="EMBL" id="QGDB01000002">
    <property type="protein sequence ID" value="PWL18518.1"/>
    <property type="molecule type" value="Genomic_DNA"/>
</dbReference>
<dbReference type="Pfam" id="PF00356">
    <property type="entry name" value="LacI"/>
    <property type="match status" value="1"/>
</dbReference>
<name>A0A316JB61_9HYPH</name>
<gene>
    <name evidence="6" type="ORF">DKP76_05340</name>
</gene>
<dbReference type="PANTHER" id="PTHR30146">
    <property type="entry name" value="LACI-RELATED TRANSCRIPTIONAL REPRESSOR"/>
    <property type="match status" value="1"/>
</dbReference>
<dbReference type="PANTHER" id="PTHR30146:SF33">
    <property type="entry name" value="TRANSCRIPTIONAL REGULATOR"/>
    <property type="match status" value="1"/>
</dbReference>
<dbReference type="CDD" id="cd01392">
    <property type="entry name" value="HTH_LacI"/>
    <property type="match status" value="1"/>
</dbReference>
<dbReference type="InterPro" id="IPR010982">
    <property type="entry name" value="Lambda_DNA-bd_dom_sf"/>
</dbReference>
<evidence type="ECO:0000256" key="4">
    <source>
        <dbReference type="SAM" id="MobiDB-lite"/>
    </source>
</evidence>
<feature type="domain" description="HTH lacI-type" evidence="5">
    <location>
        <begin position="32"/>
        <end position="86"/>
    </location>
</feature>
<dbReference type="RefSeq" id="WP_109705417.1">
    <property type="nucleotide sequence ID" value="NZ_QGDB01000002.1"/>
</dbReference>
<dbReference type="OrthoDB" id="8433438at2"/>
<dbReference type="Gene3D" id="3.40.50.2300">
    <property type="match status" value="2"/>
</dbReference>
<protein>
    <submittedName>
        <fullName evidence="6">Transcriptional regulator</fullName>
    </submittedName>
</protein>
<evidence type="ECO:0000259" key="5">
    <source>
        <dbReference type="PROSITE" id="PS50932"/>
    </source>
</evidence>
<dbReference type="InterPro" id="IPR046335">
    <property type="entry name" value="LacI/GalR-like_sensor"/>
</dbReference>